<keyword evidence="2" id="KW-0238">DNA-binding</keyword>
<feature type="compositionally biased region" description="Polar residues" evidence="5">
    <location>
        <begin position="132"/>
        <end position="141"/>
    </location>
</feature>
<keyword evidence="8" id="KW-1185">Reference proteome</keyword>
<gene>
    <name evidence="7" type="ORF">PV04_05538</name>
</gene>
<feature type="region of interest" description="Disordered" evidence="5">
    <location>
        <begin position="183"/>
        <end position="292"/>
    </location>
</feature>
<feature type="compositionally biased region" description="Low complexity" evidence="5">
    <location>
        <begin position="186"/>
        <end position="199"/>
    </location>
</feature>
<keyword evidence="1" id="KW-0805">Transcription regulation</keyword>
<evidence type="ECO:0000313" key="8">
    <source>
        <dbReference type="Proteomes" id="UP000054266"/>
    </source>
</evidence>
<dbReference type="GO" id="GO:0000981">
    <property type="term" value="F:DNA-binding transcription factor activity, RNA polymerase II-specific"/>
    <property type="evidence" value="ECO:0007669"/>
    <property type="project" value="InterPro"/>
</dbReference>
<protein>
    <recommendedName>
        <fullName evidence="6">Zn(2)-C6 fungal-type domain-containing protein</fullName>
    </recommendedName>
</protein>
<dbReference type="HOGENOM" id="CLU_891461_0_0_1"/>
<name>A0A0D2CWX3_9EURO</name>
<feature type="region of interest" description="Disordered" evidence="5">
    <location>
        <begin position="1"/>
        <end position="49"/>
    </location>
</feature>
<proteinExistence type="predicted"/>
<sequence length="292" mass="30878">MKPGNHISTSSVSPPNSASPAGVAKTTLLPISRSSSSAWEKPERARTSHACEPCRERKTKCDGSRPACRRCLHTGTTCFYGYGKGWRKRKTAEDLTATSRRLARYESLLNEILPMVSPEVRVLIEDARDNDTGGSNNGSETNETEQNHQPPTLLKHESGMSGSSARIILPLPVPSLGAGASPLVPTASRSSTSSGTFESVPPLPSANASGGATVQPTQRLSPDSNPVTRLPSITPDGQLIEAGARDRSPTTLHRPPDSVASYGQDRMAAPPTSPISLVSQGETARPPHFSPG</sequence>
<evidence type="ECO:0000256" key="3">
    <source>
        <dbReference type="ARBA" id="ARBA00023163"/>
    </source>
</evidence>
<dbReference type="PROSITE" id="PS50048">
    <property type="entry name" value="ZN2_CY6_FUNGAL_2"/>
    <property type="match status" value="1"/>
</dbReference>
<organism evidence="7 8">
    <name type="scientific">Phialophora macrospora</name>
    <dbReference type="NCBI Taxonomy" id="1851006"/>
    <lineage>
        <taxon>Eukaryota</taxon>
        <taxon>Fungi</taxon>
        <taxon>Dikarya</taxon>
        <taxon>Ascomycota</taxon>
        <taxon>Pezizomycotina</taxon>
        <taxon>Eurotiomycetes</taxon>
        <taxon>Chaetothyriomycetidae</taxon>
        <taxon>Chaetothyriales</taxon>
        <taxon>Herpotrichiellaceae</taxon>
        <taxon>Phialophora</taxon>
    </lineage>
</organism>
<evidence type="ECO:0000256" key="5">
    <source>
        <dbReference type="SAM" id="MobiDB-lite"/>
    </source>
</evidence>
<dbReference type="SUPFAM" id="SSF57701">
    <property type="entry name" value="Zn2/Cys6 DNA-binding domain"/>
    <property type="match status" value="1"/>
</dbReference>
<dbReference type="EMBL" id="KN846958">
    <property type="protein sequence ID" value="KIW69676.1"/>
    <property type="molecule type" value="Genomic_DNA"/>
</dbReference>
<dbReference type="AlphaFoldDB" id="A0A0D2CWX3"/>
<dbReference type="CDD" id="cd00067">
    <property type="entry name" value="GAL4"/>
    <property type="match status" value="1"/>
</dbReference>
<evidence type="ECO:0000313" key="7">
    <source>
        <dbReference type="EMBL" id="KIW69676.1"/>
    </source>
</evidence>
<feature type="region of interest" description="Disordered" evidence="5">
    <location>
        <begin position="128"/>
        <end position="161"/>
    </location>
</feature>
<reference evidence="7 8" key="1">
    <citation type="submission" date="2015-01" db="EMBL/GenBank/DDBJ databases">
        <title>The Genome Sequence of Capronia semiimmersa CBS27337.</title>
        <authorList>
            <consortium name="The Broad Institute Genomics Platform"/>
            <person name="Cuomo C."/>
            <person name="de Hoog S."/>
            <person name="Gorbushina A."/>
            <person name="Stielow B."/>
            <person name="Teixiera M."/>
            <person name="Abouelleil A."/>
            <person name="Chapman S.B."/>
            <person name="Priest M."/>
            <person name="Young S.K."/>
            <person name="Wortman J."/>
            <person name="Nusbaum C."/>
            <person name="Birren B."/>
        </authorList>
    </citation>
    <scope>NUCLEOTIDE SEQUENCE [LARGE SCALE GENOMIC DNA]</scope>
    <source>
        <strain evidence="7 8">CBS 27337</strain>
    </source>
</reference>
<evidence type="ECO:0000256" key="1">
    <source>
        <dbReference type="ARBA" id="ARBA00023015"/>
    </source>
</evidence>
<feature type="compositionally biased region" description="Low complexity" evidence="5">
    <location>
        <begin position="8"/>
        <end position="24"/>
    </location>
</feature>
<dbReference type="InterPro" id="IPR053230">
    <property type="entry name" value="Trans_reg_galc"/>
</dbReference>
<dbReference type="STRING" id="5601.A0A0D2CWX3"/>
<dbReference type="GO" id="GO:0003677">
    <property type="term" value="F:DNA binding"/>
    <property type="evidence" value="ECO:0007669"/>
    <property type="project" value="UniProtKB-KW"/>
</dbReference>
<keyword evidence="3" id="KW-0804">Transcription</keyword>
<dbReference type="PROSITE" id="PS00463">
    <property type="entry name" value="ZN2_CY6_FUNGAL_1"/>
    <property type="match status" value="1"/>
</dbReference>
<dbReference type="Gene3D" id="4.10.240.10">
    <property type="entry name" value="Zn(2)-C6 fungal-type DNA-binding domain"/>
    <property type="match status" value="1"/>
</dbReference>
<feature type="domain" description="Zn(2)-C6 fungal-type" evidence="6">
    <location>
        <begin position="50"/>
        <end position="80"/>
    </location>
</feature>
<dbReference type="SMART" id="SM00066">
    <property type="entry name" value="GAL4"/>
    <property type="match status" value="1"/>
</dbReference>
<evidence type="ECO:0000259" key="6">
    <source>
        <dbReference type="PROSITE" id="PS50048"/>
    </source>
</evidence>
<accession>A0A0D2CWX3</accession>
<dbReference type="InterPro" id="IPR001138">
    <property type="entry name" value="Zn2Cys6_DnaBD"/>
</dbReference>
<keyword evidence="4" id="KW-0539">Nucleus</keyword>
<evidence type="ECO:0000256" key="4">
    <source>
        <dbReference type="ARBA" id="ARBA00023242"/>
    </source>
</evidence>
<dbReference type="PANTHER" id="PTHR47654:SF5">
    <property type="entry name" value="TRANSCRIPTION FACTOR DOMAIN-CONTAINING PROTEIN"/>
    <property type="match status" value="1"/>
</dbReference>
<dbReference type="Pfam" id="PF00172">
    <property type="entry name" value="Zn_clus"/>
    <property type="match status" value="1"/>
</dbReference>
<feature type="compositionally biased region" description="Polar residues" evidence="5">
    <location>
        <begin position="206"/>
        <end position="227"/>
    </location>
</feature>
<dbReference type="GO" id="GO:0008270">
    <property type="term" value="F:zinc ion binding"/>
    <property type="evidence" value="ECO:0007669"/>
    <property type="project" value="InterPro"/>
</dbReference>
<evidence type="ECO:0000256" key="2">
    <source>
        <dbReference type="ARBA" id="ARBA00023125"/>
    </source>
</evidence>
<dbReference type="Proteomes" id="UP000054266">
    <property type="component" value="Unassembled WGS sequence"/>
</dbReference>
<dbReference type="PANTHER" id="PTHR47654">
    <property type="entry name" value="ZN(II)2CYS6 TRANSCRIPTION FACTOR (EUROFUNG)-RELATED"/>
    <property type="match status" value="1"/>
</dbReference>
<dbReference type="InterPro" id="IPR036864">
    <property type="entry name" value="Zn2-C6_fun-type_DNA-bd_sf"/>
</dbReference>